<keyword evidence="13" id="KW-0808">Transferase</keyword>
<dbReference type="Pfam" id="PF02934">
    <property type="entry name" value="GatB_N"/>
    <property type="match status" value="1"/>
</dbReference>
<dbReference type="GO" id="GO:0006412">
    <property type="term" value="P:translation"/>
    <property type="evidence" value="ECO:0007669"/>
    <property type="project" value="UniProtKB-UniRule"/>
</dbReference>
<dbReference type="SUPFAM" id="SSF55931">
    <property type="entry name" value="Glutamine synthetase/guanido kinase"/>
    <property type="match status" value="1"/>
</dbReference>
<evidence type="ECO:0000256" key="9">
    <source>
        <dbReference type="ARBA" id="ARBA00047380"/>
    </source>
</evidence>
<comment type="function">
    <text evidence="8 11">Allows the formation of correctly charged Asn-tRNA(Asn) or Gln-tRNA(Gln) through the transamidation of misacylated Asp-tRNA(Asn) or Glu-tRNA(Gln) in organisms which lack either or both of asparaginyl-tRNA or glutaminyl-tRNA synthetases. The reaction takes place in the presence of glutamine and ATP through an activated phospho-Asp-tRNA(Asn) or phospho-Glu-tRNA(Gln).</text>
</comment>
<name>A0A084SWD1_9BACT</name>
<dbReference type="GO" id="GO:0016740">
    <property type="term" value="F:transferase activity"/>
    <property type="evidence" value="ECO:0007669"/>
    <property type="project" value="UniProtKB-KW"/>
</dbReference>
<evidence type="ECO:0000256" key="3">
    <source>
        <dbReference type="ARBA" id="ARBA00016923"/>
    </source>
</evidence>
<protein>
    <recommendedName>
        <fullName evidence="3 11">Aspartyl/glutamyl-tRNA(Asn/Gln) amidotransferase subunit B</fullName>
        <shortName evidence="11">Asp/Glu-ADT subunit B</shortName>
        <ecNumber evidence="11">6.3.5.-</ecNumber>
    </recommendedName>
</protein>
<evidence type="ECO:0000256" key="1">
    <source>
        <dbReference type="ARBA" id="ARBA00005306"/>
    </source>
</evidence>
<dbReference type="InterPro" id="IPR006075">
    <property type="entry name" value="Asn/Gln-tRNA_Trfase_suB/E_cat"/>
</dbReference>
<dbReference type="NCBIfam" id="NF004015">
    <property type="entry name" value="PRK05477.1-5"/>
    <property type="match status" value="1"/>
</dbReference>
<comment type="catalytic activity">
    <reaction evidence="9 11">
        <text>L-aspartyl-tRNA(Asn) + L-glutamine + ATP + H2O = L-asparaginyl-tRNA(Asn) + L-glutamate + ADP + phosphate + 2 H(+)</text>
        <dbReference type="Rhea" id="RHEA:14513"/>
        <dbReference type="Rhea" id="RHEA-COMP:9674"/>
        <dbReference type="Rhea" id="RHEA-COMP:9677"/>
        <dbReference type="ChEBI" id="CHEBI:15377"/>
        <dbReference type="ChEBI" id="CHEBI:15378"/>
        <dbReference type="ChEBI" id="CHEBI:29985"/>
        <dbReference type="ChEBI" id="CHEBI:30616"/>
        <dbReference type="ChEBI" id="CHEBI:43474"/>
        <dbReference type="ChEBI" id="CHEBI:58359"/>
        <dbReference type="ChEBI" id="CHEBI:78515"/>
        <dbReference type="ChEBI" id="CHEBI:78516"/>
        <dbReference type="ChEBI" id="CHEBI:456216"/>
    </reaction>
</comment>
<dbReference type="PROSITE" id="PS01234">
    <property type="entry name" value="GATB"/>
    <property type="match status" value="1"/>
</dbReference>
<dbReference type="FunFam" id="1.10.10.410:FF:000001">
    <property type="entry name" value="Aspartyl/glutamyl-tRNA(Asn/Gln) amidotransferase subunit B"/>
    <property type="match status" value="1"/>
</dbReference>
<dbReference type="Proteomes" id="UP000028547">
    <property type="component" value="Unassembled WGS sequence"/>
</dbReference>
<dbReference type="GO" id="GO:0050567">
    <property type="term" value="F:glutaminyl-tRNA synthase (glutamine-hydrolyzing) activity"/>
    <property type="evidence" value="ECO:0007669"/>
    <property type="project" value="UniProtKB-UniRule"/>
</dbReference>
<evidence type="ECO:0000259" key="12">
    <source>
        <dbReference type="SMART" id="SM00845"/>
    </source>
</evidence>
<dbReference type="InterPro" id="IPR014746">
    <property type="entry name" value="Gln_synth/guanido_kin_cat_dom"/>
</dbReference>
<keyword evidence="5 11" id="KW-0547">Nucleotide-binding</keyword>
<dbReference type="SUPFAM" id="SSF89095">
    <property type="entry name" value="GatB/YqeY motif"/>
    <property type="match status" value="1"/>
</dbReference>
<evidence type="ECO:0000256" key="5">
    <source>
        <dbReference type="ARBA" id="ARBA00022741"/>
    </source>
</evidence>
<keyword evidence="6 11" id="KW-0067">ATP-binding</keyword>
<dbReference type="InterPro" id="IPR042114">
    <property type="entry name" value="GatB_C_1"/>
</dbReference>
<comment type="caution">
    <text evidence="13">The sequence shown here is derived from an EMBL/GenBank/DDBJ whole genome shotgun (WGS) entry which is preliminary data.</text>
</comment>
<dbReference type="EC" id="6.3.5.-" evidence="11"/>
<dbReference type="NCBIfam" id="NF004012">
    <property type="entry name" value="PRK05477.1-2"/>
    <property type="match status" value="1"/>
</dbReference>
<keyword evidence="7 11" id="KW-0648">Protein biosynthesis</keyword>
<evidence type="ECO:0000256" key="7">
    <source>
        <dbReference type="ARBA" id="ARBA00022917"/>
    </source>
</evidence>
<keyword evidence="4 11" id="KW-0436">Ligase</keyword>
<comment type="catalytic activity">
    <reaction evidence="10 11">
        <text>L-glutamyl-tRNA(Gln) + L-glutamine + ATP + H2O = L-glutaminyl-tRNA(Gln) + L-glutamate + ADP + phosphate + H(+)</text>
        <dbReference type="Rhea" id="RHEA:17521"/>
        <dbReference type="Rhea" id="RHEA-COMP:9681"/>
        <dbReference type="Rhea" id="RHEA-COMP:9684"/>
        <dbReference type="ChEBI" id="CHEBI:15377"/>
        <dbReference type="ChEBI" id="CHEBI:15378"/>
        <dbReference type="ChEBI" id="CHEBI:29985"/>
        <dbReference type="ChEBI" id="CHEBI:30616"/>
        <dbReference type="ChEBI" id="CHEBI:43474"/>
        <dbReference type="ChEBI" id="CHEBI:58359"/>
        <dbReference type="ChEBI" id="CHEBI:78520"/>
        <dbReference type="ChEBI" id="CHEBI:78521"/>
        <dbReference type="ChEBI" id="CHEBI:456216"/>
    </reaction>
</comment>
<evidence type="ECO:0000256" key="4">
    <source>
        <dbReference type="ARBA" id="ARBA00022598"/>
    </source>
</evidence>
<evidence type="ECO:0000256" key="6">
    <source>
        <dbReference type="ARBA" id="ARBA00022840"/>
    </source>
</evidence>
<dbReference type="NCBIfam" id="NF004014">
    <property type="entry name" value="PRK05477.1-4"/>
    <property type="match status" value="1"/>
</dbReference>
<reference evidence="13 14" key="1">
    <citation type="submission" date="2014-07" db="EMBL/GenBank/DDBJ databases">
        <title>Draft Genome Sequence of Gephyronic Acid Producer, Cystobacter violaceus Strain Cb vi76.</title>
        <authorList>
            <person name="Stevens D.C."/>
            <person name="Young J."/>
            <person name="Carmichael R."/>
            <person name="Tan J."/>
            <person name="Taylor R.E."/>
        </authorList>
    </citation>
    <scope>NUCLEOTIDE SEQUENCE [LARGE SCALE GENOMIC DNA]</scope>
    <source>
        <strain evidence="13 14">Cb vi76</strain>
    </source>
</reference>
<evidence type="ECO:0000313" key="13">
    <source>
        <dbReference type="EMBL" id="KFA92766.1"/>
    </source>
</evidence>
<dbReference type="RefSeq" id="WP_043394081.1">
    <property type="nucleotide sequence ID" value="NZ_JPMI01000079.1"/>
</dbReference>
<dbReference type="EMBL" id="JPMI01000079">
    <property type="protein sequence ID" value="KFA92766.1"/>
    <property type="molecule type" value="Genomic_DNA"/>
</dbReference>
<dbReference type="InterPro" id="IPR017958">
    <property type="entry name" value="Gln-tRNA_amidoTrfase_suB_CS"/>
</dbReference>
<dbReference type="PANTHER" id="PTHR11659">
    <property type="entry name" value="GLUTAMYL-TRNA GLN AMIDOTRANSFERASE SUBUNIT B MITOCHONDRIAL AND PROKARYOTIC PET112-RELATED"/>
    <property type="match status" value="1"/>
</dbReference>
<comment type="subunit">
    <text evidence="2 11">Heterotrimer of A, B and C subunits.</text>
</comment>
<feature type="domain" description="Asn/Gln amidotransferase" evidence="12">
    <location>
        <begin position="330"/>
        <end position="477"/>
    </location>
</feature>
<dbReference type="PANTHER" id="PTHR11659:SF0">
    <property type="entry name" value="GLUTAMYL-TRNA(GLN) AMIDOTRANSFERASE SUBUNIT B, MITOCHONDRIAL"/>
    <property type="match status" value="1"/>
</dbReference>
<dbReference type="GO" id="GO:0005524">
    <property type="term" value="F:ATP binding"/>
    <property type="evidence" value="ECO:0007669"/>
    <property type="project" value="UniProtKB-KW"/>
</dbReference>
<dbReference type="AlphaFoldDB" id="A0A084SWD1"/>
<evidence type="ECO:0000313" key="14">
    <source>
        <dbReference type="Proteomes" id="UP000028547"/>
    </source>
</evidence>
<evidence type="ECO:0000256" key="11">
    <source>
        <dbReference type="HAMAP-Rule" id="MF_00121"/>
    </source>
</evidence>
<organism evidence="13 14">
    <name type="scientific">Archangium violaceum Cb vi76</name>
    <dbReference type="NCBI Taxonomy" id="1406225"/>
    <lineage>
        <taxon>Bacteria</taxon>
        <taxon>Pseudomonadati</taxon>
        <taxon>Myxococcota</taxon>
        <taxon>Myxococcia</taxon>
        <taxon>Myxococcales</taxon>
        <taxon>Cystobacterineae</taxon>
        <taxon>Archangiaceae</taxon>
        <taxon>Archangium</taxon>
    </lineage>
</organism>
<dbReference type="FunFam" id="1.10.150.380:FF:000001">
    <property type="entry name" value="Aspartyl/glutamyl-tRNA(Asn/Gln) amidotransferase subunit B"/>
    <property type="match status" value="1"/>
</dbReference>
<evidence type="ECO:0000256" key="10">
    <source>
        <dbReference type="ARBA" id="ARBA00047913"/>
    </source>
</evidence>
<sequence length="479" mass="53104">MPLSDFQPVIGLEVHAQQLTHTKIFCNCATSFGAAPNHNTCPVCLGMPGVLPVLNAKVVEFAIRTGLALGCTLKKTSVWSRKNYFYPDLPKGYQITQFDQPICEWGQLTIDTPEGEKVIRVRRIHMEEDAGKSVHDASAAESLVDLNRAGVPLLEIVSEPDLRGADEAVEYLKALRDVLVYIGVNDGNMEEGSLRCDVNVSVMRKGSTEYGQRVELKNINSFRFIKQATEYEISRQVDLLESGGKVEQETRLYDPNKGVTRSMRSKEEAHDYRYFPEPDLPPLHLADAQIDEVAKSLPELPRAKVSRFTSQYGLPAYDAKILCAERPLADYFEAVAQHFKDYKRLSNWFLGELLRLLKEEGGSVTTLRFTTVQFANLLTAVEKGSISANAGKDVFGELFRTGKDPEAIIAEKGLAQVSDTGAIEAVVDEVLAKNAGEVEKYKAGKKHIFGFFVGQVMRAMKGKGNPALVNELLKKKIGE</sequence>
<dbReference type="NCBIfam" id="TIGR00133">
    <property type="entry name" value="gatB"/>
    <property type="match status" value="1"/>
</dbReference>
<dbReference type="InterPro" id="IPR017959">
    <property type="entry name" value="Asn/Gln-tRNA_amidoTrfase_suB/E"/>
</dbReference>
<evidence type="ECO:0000256" key="8">
    <source>
        <dbReference type="ARBA" id="ARBA00024799"/>
    </source>
</evidence>
<dbReference type="HAMAP" id="MF_00121">
    <property type="entry name" value="GatB"/>
    <property type="match status" value="1"/>
</dbReference>
<dbReference type="InterPro" id="IPR018027">
    <property type="entry name" value="Asn/Gln_amidotransferase"/>
</dbReference>
<dbReference type="InterPro" id="IPR023168">
    <property type="entry name" value="GatB_Yqey_C_2"/>
</dbReference>
<dbReference type="GO" id="GO:0050566">
    <property type="term" value="F:asparaginyl-tRNA synthase (glutamine-hydrolyzing) activity"/>
    <property type="evidence" value="ECO:0007669"/>
    <property type="project" value="RHEA"/>
</dbReference>
<dbReference type="Gene3D" id="1.10.150.380">
    <property type="entry name" value="GatB domain, N-terminal subdomain"/>
    <property type="match status" value="1"/>
</dbReference>
<dbReference type="InterPro" id="IPR003789">
    <property type="entry name" value="Asn/Gln_tRNA_amidoTrase-B-like"/>
</dbReference>
<evidence type="ECO:0000256" key="2">
    <source>
        <dbReference type="ARBA" id="ARBA00011123"/>
    </source>
</evidence>
<proteinExistence type="inferred from homology"/>
<dbReference type="GO" id="GO:0070681">
    <property type="term" value="P:glutaminyl-tRNAGln biosynthesis via transamidation"/>
    <property type="evidence" value="ECO:0007669"/>
    <property type="project" value="TreeGrafter"/>
</dbReference>
<gene>
    <name evidence="11" type="primary">gatB</name>
    <name evidence="13" type="ORF">Q664_12965</name>
</gene>
<dbReference type="InterPro" id="IPR004413">
    <property type="entry name" value="GatB"/>
</dbReference>
<comment type="similarity">
    <text evidence="1 11">Belongs to the GatB/GatE family. GatB subfamily.</text>
</comment>
<accession>A0A084SWD1</accession>
<dbReference type="SMART" id="SM00845">
    <property type="entry name" value="GatB_Yqey"/>
    <property type="match status" value="1"/>
</dbReference>
<dbReference type="Gene3D" id="1.10.10.410">
    <property type="match status" value="1"/>
</dbReference>
<dbReference type="Pfam" id="PF02637">
    <property type="entry name" value="GatB_Yqey"/>
    <property type="match status" value="1"/>
</dbReference>